<evidence type="ECO:0000256" key="1">
    <source>
        <dbReference type="SAM" id="Coils"/>
    </source>
</evidence>
<keyword evidence="1" id="KW-0175">Coiled coil</keyword>
<name>A0A1I6IXE8_9FIRM</name>
<proteinExistence type="predicted"/>
<dbReference type="Gene3D" id="2.40.30.170">
    <property type="match status" value="1"/>
</dbReference>
<evidence type="ECO:0000313" key="2">
    <source>
        <dbReference type="EMBL" id="SFR71331.1"/>
    </source>
</evidence>
<dbReference type="GO" id="GO:0015562">
    <property type="term" value="F:efflux transmembrane transporter activity"/>
    <property type="evidence" value="ECO:0007669"/>
    <property type="project" value="TreeGrafter"/>
</dbReference>
<organism evidence="2 3">
    <name type="scientific">Anaeromicropila populeti</name>
    <dbReference type="NCBI Taxonomy" id="37658"/>
    <lineage>
        <taxon>Bacteria</taxon>
        <taxon>Bacillati</taxon>
        <taxon>Bacillota</taxon>
        <taxon>Clostridia</taxon>
        <taxon>Lachnospirales</taxon>
        <taxon>Lachnospiraceae</taxon>
        <taxon>Anaeromicropila</taxon>
    </lineage>
</organism>
<feature type="coiled-coil region" evidence="1">
    <location>
        <begin position="104"/>
        <end position="176"/>
    </location>
</feature>
<dbReference type="PROSITE" id="PS51257">
    <property type="entry name" value="PROKAR_LIPOPROTEIN"/>
    <property type="match status" value="1"/>
</dbReference>
<dbReference type="Gene3D" id="1.10.287.470">
    <property type="entry name" value="Helix hairpin bin"/>
    <property type="match status" value="1"/>
</dbReference>
<dbReference type="EMBL" id="FOYZ01000004">
    <property type="protein sequence ID" value="SFR71331.1"/>
    <property type="molecule type" value="Genomic_DNA"/>
</dbReference>
<dbReference type="OrthoDB" id="1817080at2"/>
<dbReference type="AlphaFoldDB" id="A0A1I6IXE8"/>
<keyword evidence="3" id="KW-1185">Reference proteome</keyword>
<gene>
    <name evidence="2" type="ORF">SAMN05661086_01212</name>
</gene>
<sequence>MSGKIRGKSLFVLGMCIFLTGCALLPPEENVRYVSAVPDKEENTYEYTLVKQGDLKERKEVVCTYKAAEQKTLSFHVSAIEYGEVYVRKGESVEEGEVLAVLKTEDLDEKMEKYQSQVRDLELEKDKTEKIFEIEKKKYNLGGAQKETLEDYENELRTLKKNINHYKNYIEECTKEKEDRQLIAPMNGIVSKIFDYTEGSVSVAGKDFITLSSEENVFTAKVSEQEEFPVEEIYEMWVGEESHRVKVMSKKNEKSLWIVTFQLIDPIYNMENFLYGSIWIERNQLKNVLYVEEKAVFRSGGKNYAYIMGQTGEKEIRMLDVGKTVNGFVEIKSGLEKNEKVILS</sequence>
<reference evidence="2 3" key="1">
    <citation type="submission" date="2016-10" db="EMBL/GenBank/DDBJ databases">
        <authorList>
            <person name="de Groot N.N."/>
        </authorList>
    </citation>
    <scope>NUCLEOTIDE SEQUENCE [LARGE SCALE GENOMIC DNA]</scope>
    <source>
        <strain evidence="2 3">743A</strain>
    </source>
</reference>
<dbReference type="Gene3D" id="2.40.50.100">
    <property type="match status" value="1"/>
</dbReference>
<dbReference type="RefSeq" id="WP_092559807.1">
    <property type="nucleotide sequence ID" value="NZ_FOYZ01000004.1"/>
</dbReference>
<dbReference type="PANTHER" id="PTHR30469">
    <property type="entry name" value="MULTIDRUG RESISTANCE PROTEIN MDTA"/>
    <property type="match status" value="1"/>
</dbReference>
<evidence type="ECO:0000313" key="3">
    <source>
        <dbReference type="Proteomes" id="UP000199659"/>
    </source>
</evidence>
<dbReference type="PANTHER" id="PTHR30469:SF15">
    <property type="entry name" value="HLYD FAMILY OF SECRETION PROTEINS"/>
    <property type="match status" value="1"/>
</dbReference>
<protein>
    <submittedName>
        <fullName evidence="2">Multidrug efflux pump subunit AcrA (Membrane-fusion protein)</fullName>
    </submittedName>
</protein>
<dbReference type="Gene3D" id="6.20.50.140">
    <property type="match status" value="1"/>
</dbReference>
<dbReference type="STRING" id="37658.SAMN05661086_01212"/>
<dbReference type="Proteomes" id="UP000199659">
    <property type="component" value="Unassembled WGS sequence"/>
</dbReference>
<accession>A0A1I6IXE8</accession>
<dbReference type="GO" id="GO:1990281">
    <property type="term" value="C:efflux pump complex"/>
    <property type="evidence" value="ECO:0007669"/>
    <property type="project" value="TreeGrafter"/>
</dbReference>